<reference evidence="7 8" key="1">
    <citation type="submission" date="2020-08" db="EMBL/GenBank/DDBJ databases">
        <title>Genomic Encyclopedia of Type Strains, Phase IV (KMG-IV): sequencing the most valuable type-strain genomes for metagenomic binning, comparative biology and taxonomic classification.</title>
        <authorList>
            <person name="Goeker M."/>
        </authorList>
    </citation>
    <scope>NUCLEOTIDE SEQUENCE [LARGE SCALE GENOMIC DNA]</scope>
    <source>
        <strain evidence="7 8">DSM 26385</strain>
    </source>
</reference>
<feature type="domain" description="EfeO-type cupredoxin-like" evidence="6">
    <location>
        <begin position="28"/>
        <end position="131"/>
    </location>
</feature>
<evidence type="ECO:0000259" key="6">
    <source>
        <dbReference type="Pfam" id="PF13473"/>
    </source>
</evidence>
<keyword evidence="3" id="KW-0732">Signal</keyword>
<dbReference type="SUPFAM" id="SSF49503">
    <property type="entry name" value="Cupredoxins"/>
    <property type="match status" value="1"/>
</dbReference>
<dbReference type="InterPro" id="IPR028096">
    <property type="entry name" value="EfeO_Cupredoxin"/>
</dbReference>
<evidence type="ECO:0000259" key="5">
    <source>
        <dbReference type="Pfam" id="PF09375"/>
    </source>
</evidence>
<dbReference type="InterPro" id="IPR018976">
    <property type="entry name" value="Imelysin-like"/>
</dbReference>
<dbReference type="InterPro" id="IPR034981">
    <property type="entry name" value="Imelysin-like_EfeO/Algp7"/>
</dbReference>
<dbReference type="CDD" id="cd14656">
    <property type="entry name" value="Imelysin-like_EfeO"/>
    <property type="match status" value="1"/>
</dbReference>
<dbReference type="EMBL" id="JACIDU010000001">
    <property type="protein sequence ID" value="MBB4101868.1"/>
    <property type="molecule type" value="Genomic_DNA"/>
</dbReference>
<keyword evidence="4" id="KW-0812">Transmembrane</keyword>
<dbReference type="InterPro" id="IPR038352">
    <property type="entry name" value="Imelysin_sf"/>
</dbReference>
<dbReference type="PANTHER" id="PTHR39192">
    <property type="entry name" value="IRON UPTAKE SYSTEM COMPONENT EFEO"/>
    <property type="match status" value="1"/>
</dbReference>
<evidence type="ECO:0000256" key="3">
    <source>
        <dbReference type="ARBA" id="ARBA00022729"/>
    </source>
</evidence>
<evidence type="ECO:0000256" key="2">
    <source>
        <dbReference type="ARBA" id="ARBA00005989"/>
    </source>
</evidence>
<keyword evidence="4" id="KW-1133">Transmembrane helix</keyword>
<comment type="similarity">
    <text evidence="2">Belongs to the EfeM/EfeO family.</text>
</comment>
<dbReference type="NCBIfam" id="NF041757">
    <property type="entry name" value="EfeO"/>
    <property type="match status" value="1"/>
</dbReference>
<dbReference type="AlphaFoldDB" id="A0A7W6JYE2"/>
<dbReference type="Proteomes" id="UP000584824">
    <property type="component" value="Unassembled WGS sequence"/>
</dbReference>
<name>A0A7W6JYE2_9HYPH</name>
<organism evidence="7 8">
    <name type="scientific">Allorhizobium borbori</name>
    <dbReference type="NCBI Taxonomy" id="485907"/>
    <lineage>
        <taxon>Bacteria</taxon>
        <taxon>Pseudomonadati</taxon>
        <taxon>Pseudomonadota</taxon>
        <taxon>Alphaproteobacteria</taxon>
        <taxon>Hyphomicrobiales</taxon>
        <taxon>Rhizobiaceae</taxon>
        <taxon>Rhizobium/Agrobacterium group</taxon>
        <taxon>Allorhizobium</taxon>
    </lineage>
</organism>
<evidence type="ECO:0000256" key="4">
    <source>
        <dbReference type="SAM" id="Phobius"/>
    </source>
</evidence>
<keyword evidence="8" id="KW-1185">Reference proteome</keyword>
<dbReference type="InterPro" id="IPR008972">
    <property type="entry name" value="Cupredoxin"/>
</dbReference>
<evidence type="ECO:0000313" key="7">
    <source>
        <dbReference type="EMBL" id="MBB4101868.1"/>
    </source>
</evidence>
<comment type="caution">
    <text evidence="7">The sequence shown here is derived from an EMBL/GenBank/DDBJ whole genome shotgun (WGS) entry which is preliminary data.</text>
</comment>
<feature type="domain" description="Imelysin-like" evidence="5">
    <location>
        <begin position="164"/>
        <end position="379"/>
    </location>
</feature>
<dbReference type="RefSeq" id="WP_183788830.1">
    <property type="nucleotide sequence ID" value="NZ_JACIDU010000001.1"/>
</dbReference>
<dbReference type="Pfam" id="PF09375">
    <property type="entry name" value="Peptidase_M75"/>
    <property type="match status" value="1"/>
</dbReference>
<feature type="transmembrane region" description="Helical" evidence="4">
    <location>
        <begin position="12"/>
        <end position="34"/>
    </location>
</feature>
<dbReference type="Gene3D" id="1.20.1420.20">
    <property type="entry name" value="M75 peptidase, HXXE motif"/>
    <property type="match status" value="1"/>
</dbReference>
<dbReference type="InterPro" id="IPR053377">
    <property type="entry name" value="Iron_uptake_EfeM/EfeO"/>
</dbReference>
<comment type="subcellular location">
    <subcellularLocation>
        <location evidence="1">Periplasm</location>
    </subcellularLocation>
</comment>
<dbReference type="NCBIfam" id="NF007697">
    <property type="entry name" value="PRK10378.1"/>
    <property type="match status" value="1"/>
</dbReference>
<protein>
    <submittedName>
        <fullName evidence="7">Iron uptake system component EfeO</fullName>
    </submittedName>
</protein>
<keyword evidence="4" id="KW-0472">Membrane</keyword>
<accession>A0A7W6JYE2</accession>
<proteinExistence type="inferred from homology"/>
<sequence>MSNPGSATRPSRLMPLAVAGAAALAVAGGTLFYYAAKTAKGPEKGAVYTVTVNAKGCEPNTLTVPAGRTTFEIVNASDRTLEWEILDGVMVVEERENIAPGFRSSLTAKLNPGTFEIACGLLSNPRGTLTVTPSASSEAEKTKPPLKAFIGPLSEYRVYIGLQSSALVKDTQKLADAIKAGDLNGARLAYVAARLPYKRIESVSSRIADLENRIDPVAAYFEKREDDPGFAGFHRIEYGLYSLNSTDGLAPFADALVADVTALKARLKEMKLVPEDLATSAARQARRLAEDTVPNGDNRYGFTDLADFTANLDGMEKSVSLLYPLIEVAKPDVAKAVKDGFADTRAALVMSGNASYQTVDTATRKKLSAAFTTLAERIETINTAIGME</sequence>
<dbReference type="PANTHER" id="PTHR39192:SF1">
    <property type="entry name" value="IRON UPTAKE SYSTEM COMPONENT EFEO"/>
    <property type="match status" value="1"/>
</dbReference>
<dbReference type="GO" id="GO:0042597">
    <property type="term" value="C:periplasmic space"/>
    <property type="evidence" value="ECO:0007669"/>
    <property type="project" value="UniProtKB-SubCell"/>
</dbReference>
<dbReference type="Pfam" id="PF13473">
    <property type="entry name" value="Cupredoxin_1"/>
    <property type="match status" value="1"/>
</dbReference>
<dbReference type="InterPro" id="IPR050894">
    <property type="entry name" value="EfeM/EfeO_iron_uptake"/>
</dbReference>
<dbReference type="Gene3D" id="2.60.40.420">
    <property type="entry name" value="Cupredoxins - blue copper proteins"/>
    <property type="match status" value="1"/>
</dbReference>
<evidence type="ECO:0000256" key="1">
    <source>
        <dbReference type="ARBA" id="ARBA00004418"/>
    </source>
</evidence>
<gene>
    <name evidence="7" type="ORF">GGQ66_000384</name>
</gene>
<evidence type="ECO:0000313" key="8">
    <source>
        <dbReference type="Proteomes" id="UP000584824"/>
    </source>
</evidence>